<dbReference type="SUPFAM" id="SSF53335">
    <property type="entry name" value="S-adenosyl-L-methionine-dependent methyltransferases"/>
    <property type="match status" value="1"/>
</dbReference>
<keyword evidence="8" id="KW-0808">Transferase</keyword>
<gene>
    <name evidence="23" type="primary">TGS1</name>
</gene>
<dbReference type="CDD" id="cd02440">
    <property type="entry name" value="AdoMet_MTases"/>
    <property type="match status" value="1"/>
</dbReference>
<comment type="catalytic activity">
    <reaction evidence="16">
        <text>a 5'-end (N(2),N(7)-dimethyl 5'-triphosphoguanosine)-ribonucleoside in snRNA + S-adenosyl-L-methionine = a 5'-end (N(2),N(2),N(7)-trimethyl 5'-triphosphoguanosine)-ribonucleoside in snRNA + S-adenosyl-L-homocysteine + H(+)</text>
        <dbReference type="Rhea" id="RHEA:78479"/>
        <dbReference type="Rhea" id="RHEA-COMP:19087"/>
        <dbReference type="Rhea" id="RHEA-COMP:19089"/>
        <dbReference type="ChEBI" id="CHEBI:15378"/>
        <dbReference type="ChEBI" id="CHEBI:57856"/>
        <dbReference type="ChEBI" id="CHEBI:59789"/>
        <dbReference type="ChEBI" id="CHEBI:167623"/>
        <dbReference type="ChEBI" id="CHEBI:172880"/>
    </reaction>
    <physiologicalReaction direction="left-to-right" evidence="16">
        <dbReference type="Rhea" id="RHEA:78480"/>
    </physiologicalReaction>
</comment>
<dbReference type="EMBL" id="GAMC01010933">
    <property type="protein sequence ID" value="JAB95622.1"/>
    <property type="molecule type" value="mRNA"/>
</dbReference>
<keyword evidence="7" id="KW-0489">Methyltransferase</keyword>
<proteinExistence type="evidence at transcript level"/>
<evidence type="ECO:0000256" key="9">
    <source>
        <dbReference type="ARBA" id="ARBA00022691"/>
    </source>
</evidence>
<comment type="subunit">
    <text evidence="20">May form homooligomers. Interacts with CREBBP/CBP, EED/WAIT1, EP300/P300, NCOA6/PRIP, PPARBP/PBP and SMN.</text>
</comment>
<keyword evidence="6" id="KW-0597">Phosphoprotein</keyword>
<evidence type="ECO:0000256" key="11">
    <source>
        <dbReference type="ARBA" id="ARBA00023163"/>
    </source>
</evidence>
<evidence type="ECO:0000256" key="3">
    <source>
        <dbReference type="ARBA" id="ARBA00004604"/>
    </source>
</evidence>
<comment type="catalytic activity">
    <reaction evidence="15">
        <text>a 5'-end (N(7)-methyl 5'-triphosphoguanosine)-ribonucleoside in snoRNA + S-adenosyl-L-methionine = a 5'-end (N(2),N(7)-dimethyl 5'-triphosphoguanosine)-ribonucleoside in snoRNA + S-adenosyl-L-homocysteine + H(+)</text>
        <dbReference type="Rhea" id="RHEA:78475"/>
        <dbReference type="Rhea" id="RHEA-COMP:19086"/>
        <dbReference type="Rhea" id="RHEA-COMP:19088"/>
        <dbReference type="ChEBI" id="CHEBI:15378"/>
        <dbReference type="ChEBI" id="CHEBI:57856"/>
        <dbReference type="ChEBI" id="CHEBI:59789"/>
        <dbReference type="ChEBI" id="CHEBI:156461"/>
        <dbReference type="ChEBI" id="CHEBI:172880"/>
    </reaction>
    <physiologicalReaction direction="left-to-right" evidence="15">
        <dbReference type="Rhea" id="RHEA:78476"/>
    </physiologicalReaction>
</comment>
<evidence type="ECO:0000256" key="8">
    <source>
        <dbReference type="ARBA" id="ARBA00022679"/>
    </source>
</evidence>
<evidence type="ECO:0000256" key="22">
    <source>
        <dbReference type="ARBA" id="ARBA00081504"/>
    </source>
</evidence>
<reference evidence="23" key="2">
    <citation type="journal article" date="2014" name="BMC Genomics">
        <title>A genomic perspective to assessing quality of mass-reared SIT flies used in Mediterranean fruit fly (Ceratitis capitata) eradication in California.</title>
        <authorList>
            <person name="Calla B."/>
            <person name="Hall B."/>
            <person name="Hou S."/>
            <person name="Geib S.M."/>
        </authorList>
    </citation>
    <scope>NUCLEOTIDE SEQUENCE</scope>
</reference>
<dbReference type="AlphaFoldDB" id="W8BFB7"/>
<keyword evidence="9" id="KW-0949">S-adenosyl-L-methionine</keyword>
<dbReference type="InterPro" id="IPR029063">
    <property type="entry name" value="SAM-dependent_MTases_sf"/>
</dbReference>
<sequence>MTDYFVESVGSVPTLYVFRNIFEAKEISEQIQLFAGIYEEELNKSFIEFWSLNSDKILAERLWINETNREPIWFAESDVESYQNFCEQIYVEQYQIYIKIYYEYYKHLHKSLTEKFDDLPISCEEEIDASFVDDFEKLQLLGLPTAFGRGTVVKQTKSKRSYPKVYSGYFSDEDNDCATVMDPVKINDLKDDDVKNSGTSSVHDIEVKVIGKKKKNRKLKGVPDFVLENKEILKYWRKRFSLFSRYDDGIRLDCESWFSVTPEKIATHLADRLSCDLIIDAFCGCGGNAIQFARTCNRVIAIDIDPIKISMAKHNAKIYGVDHKIDFIIGDFLQLSRCGRFHSDIIFLSPPWGGPKYKRKDHYDIENYLQPCSASSLMETAKSISENVVFYLPRNTTISQVIKLADKGNRCEVEHNYLDSRLVAITALYGESILKEKDI</sequence>
<evidence type="ECO:0000256" key="19">
    <source>
        <dbReference type="ARBA" id="ARBA00057179"/>
    </source>
</evidence>
<evidence type="ECO:0000256" key="14">
    <source>
        <dbReference type="ARBA" id="ARBA00047418"/>
    </source>
</evidence>
<evidence type="ECO:0000256" key="7">
    <source>
        <dbReference type="ARBA" id="ARBA00022603"/>
    </source>
</evidence>
<evidence type="ECO:0000256" key="4">
    <source>
        <dbReference type="ARBA" id="ARBA00018517"/>
    </source>
</evidence>
<dbReference type="Pfam" id="PF09445">
    <property type="entry name" value="Methyltransf_15"/>
    <property type="match status" value="1"/>
</dbReference>
<reference evidence="23" key="1">
    <citation type="submission" date="2013-07" db="EMBL/GenBank/DDBJ databases">
        <authorList>
            <person name="Geib S."/>
        </authorList>
    </citation>
    <scope>NUCLEOTIDE SEQUENCE</scope>
</reference>
<evidence type="ECO:0000313" key="23">
    <source>
        <dbReference type="EMBL" id="JAB95623.1"/>
    </source>
</evidence>
<evidence type="ECO:0000256" key="5">
    <source>
        <dbReference type="ARBA" id="ARBA00022490"/>
    </source>
</evidence>
<dbReference type="GO" id="GO:0005730">
    <property type="term" value="C:nucleolus"/>
    <property type="evidence" value="ECO:0007669"/>
    <property type="project" value="UniProtKB-SubCell"/>
</dbReference>
<dbReference type="GO" id="GO:0005737">
    <property type="term" value="C:cytoplasm"/>
    <property type="evidence" value="ECO:0007669"/>
    <property type="project" value="UniProtKB-SubCell"/>
</dbReference>
<evidence type="ECO:0000256" key="13">
    <source>
        <dbReference type="ARBA" id="ARBA00025783"/>
    </source>
</evidence>
<dbReference type="GO" id="GO:0015030">
    <property type="term" value="C:Cajal body"/>
    <property type="evidence" value="ECO:0007669"/>
    <property type="project" value="UniProtKB-SubCell"/>
</dbReference>
<accession>W8BFB7</accession>
<keyword evidence="5" id="KW-0963">Cytoplasm</keyword>
<comment type="catalytic activity">
    <reaction evidence="17">
        <text>a 5'-end (N(7)-methyl 5'-triphosphoguanosine)-ribonucleoside in snRNA + S-adenosyl-L-methionine = a 5'-end (N(2),N(7)-dimethyl 5'-triphosphoguanosine)-ribonucleoside in snRNA + S-adenosyl-L-homocysteine + H(+)</text>
        <dbReference type="Rhea" id="RHEA:78471"/>
        <dbReference type="Rhea" id="RHEA-COMP:19085"/>
        <dbReference type="Rhea" id="RHEA-COMP:19087"/>
        <dbReference type="ChEBI" id="CHEBI:15378"/>
        <dbReference type="ChEBI" id="CHEBI:57856"/>
        <dbReference type="ChEBI" id="CHEBI:59789"/>
        <dbReference type="ChEBI" id="CHEBI:156461"/>
        <dbReference type="ChEBI" id="CHEBI:172880"/>
    </reaction>
    <physiologicalReaction direction="left-to-right" evidence="17">
        <dbReference type="Rhea" id="RHEA:78472"/>
    </physiologicalReaction>
</comment>
<dbReference type="EMBL" id="GAMC01010932">
    <property type="protein sequence ID" value="JAB95623.1"/>
    <property type="molecule type" value="mRNA"/>
</dbReference>
<dbReference type="PANTHER" id="PTHR14741:SF32">
    <property type="entry name" value="TRIMETHYLGUANOSINE SYNTHASE"/>
    <property type="match status" value="1"/>
</dbReference>
<evidence type="ECO:0000256" key="1">
    <source>
        <dbReference type="ARBA" id="ARBA00004408"/>
    </source>
</evidence>
<organism evidence="23">
    <name type="scientific">Ceratitis capitata</name>
    <name type="common">Mediterranean fruit fly</name>
    <name type="synonym">Tephritis capitata</name>
    <dbReference type="NCBI Taxonomy" id="7213"/>
    <lineage>
        <taxon>Eukaryota</taxon>
        <taxon>Metazoa</taxon>
        <taxon>Ecdysozoa</taxon>
        <taxon>Arthropoda</taxon>
        <taxon>Hexapoda</taxon>
        <taxon>Insecta</taxon>
        <taxon>Pterygota</taxon>
        <taxon>Neoptera</taxon>
        <taxon>Endopterygota</taxon>
        <taxon>Diptera</taxon>
        <taxon>Brachycera</taxon>
        <taxon>Muscomorpha</taxon>
        <taxon>Tephritoidea</taxon>
        <taxon>Tephritidae</taxon>
        <taxon>Ceratitis</taxon>
        <taxon>Ceratitis</taxon>
    </lineage>
</organism>
<dbReference type="OrthoDB" id="194443at2759"/>
<keyword evidence="10" id="KW-0805">Transcription regulation</keyword>
<evidence type="ECO:0000256" key="18">
    <source>
        <dbReference type="ARBA" id="ARBA00049790"/>
    </source>
</evidence>
<evidence type="ECO:0000256" key="16">
    <source>
        <dbReference type="ARBA" id="ARBA00048763"/>
    </source>
</evidence>
<dbReference type="PANTHER" id="PTHR14741">
    <property type="entry name" value="S-ADENOSYLMETHIONINE-DEPENDENT METHYLTRANSFERASE RELATED"/>
    <property type="match status" value="1"/>
</dbReference>
<comment type="catalytic activity">
    <reaction evidence="14">
        <text>a 5'-end (N(2),N(7)-dimethyl 5'-triphosphoguanosine)-ribonucleoside in snoRNA + S-adenosyl-L-methionine = a 5'-end (N(2),N(2),N(7)-trimethyl 5'-triphosphoguanosine)-ribonucleoside in snoRNA + S-adenosyl-L-homocysteine + H(+)</text>
        <dbReference type="Rhea" id="RHEA:78507"/>
        <dbReference type="Rhea" id="RHEA-COMP:19088"/>
        <dbReference type="Rhea" id="RHEA-COMP:19090"/>
        <dbReference type="ChEBI" id="CHEBI:15378"/>
        <dbReference type="ChEBI" id="CHEBI:57856"/>
        <dbReference type="ChEBI" id="CHEBI:59789"/>
        <dbReference type="ChEBI" id="CHEBI:167623"/>
        <dbReference type="ChEBI" id="CHEBI:172880"/>
    </reaction>
    <physiologicalReaction direction="left-to-right" evidence="14">
        <dbReference type="Rhea" id="RHEA:78508"/>
    </physiologicalReaction>
</comment>
<evidence type="ECO:0000256" key="12">
    <source>
        <dbReference type="ARBA" id="ARBA00023242"/>
    </source>
</evidence>
<dbReference type="FunFam" id="3.40.50.150:FF:000066">
    <property type="entry name" value="Trimethylguanosine synthase 1"/>
    <property type="match status" value="1"/>
</dbReference>
<keyword evidence="12" id="KW-0539">Nucleus</keyword>
<dbReference type="GO" id="GO:0071164">
    <property type="term" value="F:RNA cap trimethylguanosine synthase activity"/>
    <property type="evidence" value="ECO:0007669"/>
    <property type="project" value="TreeGrafter"/>
</dbReference>
<comment type="function">
    <text evidence="19">Catalyzes the 2 serial methylation steps for the conversion of the 7-monomethylguanosine (m(7)G) caps of snRNAs and snoRNAs to a 2,2,7-trimethylguanosine (m(2,2,7)G) cap structure. The enzyme is specific for guanine, and N7 methylation must precede N2 methylation. Hypermethylation of the m7G cap of U snRNAs leads to their concentration in nuclear foci, their colocalization with coilin and the formation of canonical Cajal bodies (CBs). Plays a role in transcriptional regulation.</text>
</comment>
<dbReference type="Gene3D" id="3.40.50.150">
    <property type="entry name" value="Vaccinia Virus protein VP39"/>
    <property type="match status" value="1"/>
</dbReference>
<comment type="similarity">
    <text evidence="13">Belongs to the methyltransferase superfamily. Trimethylguanosine synthase family.</text>
</comment>
<evidence type="ECO:0000256" key="15">
    <source>
        <dbReference type="ARBA" id="ARBA00048740"/>
    </source>
</evidence>
<evidence type="ECO:0000256" key="21">
    <source>
        <dbReference type="ARBA" id="ARBA00079339"/>
    </source>
</evidence>
<keyword evidence="11" id="KW-0804">Transcription</keyword>
<evidence type="ECO:0000256" key="6">
    <source>
        <dbReference type="ARBA" id="ARBA00022553"/>
    </source>
</evidence>
<evidence type="ECO:0000256" key="17">
    <source>
        <dbReference type="ARBA" id="ARBA00049075"/>
    </source>
</evidence>
<evidence type="ECO:0000256" key="20">
    <source>
        <dbReference type="ARBA" id="ARBA00064494"/>
    </source>
</evidence>
<comment type="subcellular location">
    <subcellularLocation>
        <location evidence="2">Cytoplasm</location>
    </subcellularLocation>
    <subcellularLocation>
        <location evidence="1">Nucleus</location>
        <location evidence="1">Cajal body</location>
    </subcellularLocation>
    <subcellularLocation>
        <location evidence="3">Nucleus</location>
        <location evidence="3">Nucleolus</location>
    </subcellularLocation>
</comment>
<dbReference type="InterPro" id="IPR019012">
    <property type="entry name" value="RNA_cap_Gua-N2-MeTrfase"/>
</dbReference>
<protein>
    <recommendedName>
        <fullName evidence="4">Trimethylguanosine synthase</fullName>
    </recommendedName>
    <alternativeName>
        <fullName evidence="18">Cap-specific guanine-N(2) methyltransferase</fullName>
    </alternativeName>
    <alternativeName>
        <fullName evidence="21">Nuclear receptor coactivator 6-interacting protein</fullName>
    </alternativeName>
    <alternativeName>
        <fullName evidence="22">PRIP-interacting protein with methyltransferase motif</fullName>
    </alternativeName>
</protein>
<evidence type="ECO:0000256" key="2">
    <source>
        <dbReference type="ARBA" id="ARBA00004496"/>
    </source>
</evidence>
<evidence type="ECO:0000256" key="10">
    <source>
        <dbReference type="ARBA" id="ARBA00023015"/>
    </source>
</evidence>
<name>W8BFB7_CERCA</name>